<feature type="domain" description="J" evidence="2">
    <location>
        <begin position="12"/>
        <end position="79"/>
    </location>
</feature>
<dbReference type="InterPro" id="IPR036869">
    <property type="entry name" value="J_dom_sf"/>
</dbReference>
<evidence type="ECO:0000313" key="3">
    <source>
        <dbReference type="EMBL" id="CAF9912441.1"/>
    </source>
</evidence>
<feature type="compositionally biased region" description="Basic residues" evidence="1">
    <location>
        <begin position="325"/>
        <end position="346"/>
    </location>
</feature>
<evidence type="ECO:0000256" key="1">
    <source>
        <dbReference type="SAM" id="MobiDB-lite"/>
    </source>
</evidence>
<keyword evidence="4" id="KW-1185">Reference proteome</keyword>
<dbReference type="PROSITE" id="PS50076">
    <property type="entry name" value="DNAJ_2"/>
    <property type="match status" value="1"/>
</dbReference>
<evidence type="ECO:0000259" key="2">
    <source>
        <dbReference type="PROSITE" id="PS50076"/>
    </source>
</evidence>
<sequence length="346" mass="39515">MEDSSDPPTDINPYEVLEIEATATSSDVKSAYKKLALRYHPDKAHPDAKETAHTKFQEIAFAYAILSDERRRKRYDTTGNTSESLDLENDDFNWTDFFRAQWADTVTSTTICSFKDRYQGSDEERRDVLTSYTQARGKLNTLFSNVMLSNPLHDEERFRGYIDHAIANGEVEPYDAYTKETQKQRDQRQARAKRDGKEAKEYAKKLGKYDSIFGDGAGKSNKKGSKKDEGPNIAELIQQRQKGRADTFLDDLEAKYAAPKKGTAKRQNGKKRKVEEPPEELFQRNRQKTPKAVKVDVHDKDEEEIDLENDTLLAENNDDEEVKPAKTKKRTVRGATGKKKGTAQKK</sequence>
<dbReference type="EMBL" id="CAJPDT010000010">
    <property type="protein sequence ID" value="CAF9912441.1"/>
    <property type="molecule type" value="Genomic_DNA"/>
</dbReference>
<feature type="region of interest" description="Disordered" evidence="1">
    <location>
        <begin position="239"/>
        <end position="346"/>
    </location>
</feature>
<dbReference type="GO" id="GO:0031072">
    <property type="term" value="F:heat shock protein binding"/>
    <property type="evidence" value="ECO:0007669"/>
    <property type="project" value="TreeGrafter"/>
</dbReference>
<dbReference type="InterPro" id="IPR052594">
    <property type="entry name" value="J_domain-containing_protein"/>
</dbReference>
<dbReference type="SUPFAM" id="SSF46565">
    <property type="entry name" value="Chaperone J-domain"/>
    <property type="match status" value="1"/>
</dbReference>
<protein>
    <recommendedName>
        <fullName evidence="2">J domain-containing protein</fullName>
    </recommendedName>
</protein>
<comment type="caution">
    <text evidence="3">The sequence shown here is derived from an EMBL/GenBank/DDBJ whole genome shotgun (WGS) entry which is preliminary data.</text>
</comment>
<dbReference type="Gene3D" id="1.10.287.110">
    <property type="entry name" value="DnaJ domain"/>
    <property type="match status" value="1"/>
</dbReference>
<dbReference type="AlphaFoldDB" id="A0A8H3F113"/>
<dbReference type="GO" id="GO:0005634">
    <property type="term" value="C:nucleus"/>
    <property type="evidence" value="ECO:0007669"/>
    <property type="project" value="TreeGrafter"/>
</dbReference>
<dbReference type="CDD" id="cd06257">
    <property type="entry name" value="DnaJ"/>
    <property type="match status" value="1"/>
</dbReference>
<reference evidence="3" key="1">
    <citation type="submission" date="2021-03" db="EMBL/GenBank/DDBJ databases">
        <authorList>
            <person name="Tagirdzhanova G."/>
        </authorList>
    </citation>
    <scope>NUCLEOTIDE SEQUENCE</scope>
</reference>
<dbReference type="Proteomes" id="UP000664534">
    <property type="component" value="Unassembled WGS sequence"/>
</dbReference>
<organism evidence="3 4">
    <name type="scientific">Imshaugia aleurites</name>
    <dbReference type="NCBI Taxonomy" id="172621"/>
    <lineage>
        <taxon>Eukaryota</taxon>
        <taxon>Fungi</taxon>
        <taxon>Dikarya</taxon>
        <taxon>Ascomycota</taxon>
        <taxon>Pezizomycotina</taxon>
        <taxon>Lecanoromycetes</taxon>
        <taxon>OSLEUM clade</taxon>
        <taxon>Lecanoromycetidae</taxon>
        <taxon>Lecanorales</taxon>
        <taxon>Lecanorineae</taxon>
        <taxon>Parmeliaceae</taxon>
        <taxon>Imshaugia</taxon>
    </lineage>
</organism>
<dbReference type="Pfam" id="PF23302">
    <property type="entry name" value="HTH_DNAJC9"/>
    <property type="match status" value="1"/>
</dbReference>
<dbReference type="PANTHER" id="PTHR44144:SF1">
    <property type="entry name" value="DNAJ HOMOLOG SUBFAMILY C MEMBER 9"/>
    <property type="match status" value="1"/>
</dbReference>
<dbReference type="InterPro" id="IPR056453">
    <property type="entry name" value="HTH_DNAJC9"/>
</dbReference>
<dbReference type="FunFam" id="1.10.287.110:FF:000110">
    <property type="entry name" value="DnaJ domain protein (AFU_orthologue AFUA_2G13210)"/>
    <property type="match status" value="1"/>
</dbReference>
<accession>A0A8H3F113</accession>
<proteinExistence type="predicted"/>
<dbReference type="GO" id="GO:0005737">
    <property type="term" value="C:cytoplasm"/>
    <property type="evidence" value="ECO:0007669"/>
    <property type="project" value="TreeGrafter"/>
</dbReference>
<name>A0A8H3F113_9LECA</name>
<evidence type="ECO:0000313" key="4">
    <source>
        <dbReference type="Proteomes" id="UP000664534"/>
    </source>
</evidence>
<dbReference type="OrthoDB" id="110024at2759"/>
<dbReference type="InterPro" id="IPR018253">
    <property type="entry name" value="DnaJ_domain_CS"/>
</dbReference>
<gene>
    <name evidence="3" type="ORF">IMSHALPRED_000316</name>
</gene>
<dbReference type="Pfam" id="PF00226">
    <property type="entry name" value="DnaJ"/>
    <property type="match status" value="1"/>
</dbReference>
<feature type="compositionally biased region" description="Basic and acidic residues" evidence="1">
    <location>
        <begin position="177"/>
        <end position="199"/>
    </location>
</feature>
<dbReference type="PROSITE" id="PS00636">
    <property type="entry name" value="DNAJ_1"/>
    <property type="match status" value="1"/>
</dbReference>
<feature type="compositionally biased region" description="Basic residues" evidence="1">
    <location>
        <begin position="262"/>
        <end position="272"/>
    </location>
</feature>
<dbReference type="InterPro" id="IPR001623">
    <property type="entry name" value="DnaJ_domain"/>
</dbReference>
<feature type="region of interest" description="Disordered" evidence="1">
    <location>
        <begin position="173"/>
        <end position="199"/>
    </location>
</feature>
<dbReference type="PRINTS" id="PR00625">
    <property type="entry name" value="JDOMAIN"/>
</dbReference>
<dbReference type="SMART" id="SM00271">
    <property type="entry name" value="DnaJ"/>
    <property type="match status" value="1"/>
</dbReference>
<dbReference type="PANTHER" id="PTHR44144">
    <property type="entry name" value="DNAJ HOMOLOG SUBFAMILY C MEMBER 9"/>
    <property type="match status" value="1"/>
</dbReference>